<evidence type="ECO:0000313" key="3">
    <source>
        <dbReference type="Proteomes" id="UP000694722"/>
    </source>
</evidence>
<dbReference type="Ensembl" id="ENSSSCT00040063986.1">
    <property type="protein sequence ID" value="ENSSSCP00040027023.1"/>
    <property type="gene ID" value="ENSSSCG00040047361.1"/>
</dbReference>
<name>A0A8D1EXT6_PIG</name>
<gene>
    <name evidence="2" type="primary">HFE</name>
</gene>
<feature type="compositionally biased region" description="Basic and acidic residues" evidence="1">
    <location>
        <begin position="141"/>
        <end position="156"/>
    </location>
</feature>
<proteinExistence type="predicted"/>
<feature type="region of interest" description="Disordered" evidence="1">
    <location>
        <begin position="99"/>
        <end position="183"/>
    </location>
</feature>
<dbReference type="AlphaFoldDB" id="A0A8D1EXT6"/>
<organism evidence="2 3">
    <name type="scientific">Sus scrofa</name>
    <name type="common">Pig</name>
    <dbReference type="NCBI Taxonomy" id="9823"/>
    <lineage>
        <taxon>Eukaryota</taxon>
        <taxon>Metazoa</taxon>
        <taxon>Chordata</taxon>
        <taxon>Craniata</taxon>
        <taxon>Vertebrata</taxon>
        <taxon>Euteleostomi</taxon>
        <taxon>Mammalia</taxon>
        <taxon>Eutheria</taxon>
        <taxon>Laurasiatheria</taxon>
        <taxon>Artiodactyla</taxon>
        <taxon>Suina</taxon>
        <taxon>Suidae</taxon>
        <taxon>Sus</taxon>
    </lineage>
</organism>
<dbReference type="Proteomes" id="UP000694722">
    <property type="component" value="Unplaced"/>
</dbReference>
<evidence type="ECO:0000256" key="1">
    <source>
        <dbReference type="SAM" id="MobiDB-lite"/>
    </source>
</evidence>
<reference evidence="2" key="1">
    <citation type="submission" date="2025-08" db="UniProtKB">
        <authorList>
            <consortium name="Ensembl"/>
        </authorList>
    </citation>
    <scope>IDENTIFICATION</scope>
</reference>
<sequence>GAALEKTKIRIPAALAMAPGPRRGHRPLGVQMRFPAGPSPPASRLVTKNSVRSDIAGMAVEKIALAALGRDVEDGEGRIKSSLREIKSLGLNLFQRGSGAGAALKSKKTKPEPERGGAPRPGSAPHCPLGLMQFKKSPKGPKADRRQREVRLEARRPVRKLPRTSRSSPVPSQRASPFNDRLRFPQRGVPIVAQWLTNPTSYTDRK</sequence>
<protein>
    <submittedName>
        <fullName evidence="2">Homeostatic iron regulator</fullName>
    </submittedName>
</protein>
<accession>A0A8D1EXT6</accession>
<feature type="compositionally biased region" description="Polar residues" evidence="1">
    <location>
        <begin position="164"/>
        <end position="176"/>
    </location>
</feature>
<evidence type="ECO:0000313" key="2">
    <source>
        <dbReference type="Ensembl" id="ENSSSCP00040027023.1"/>
    </source>
</evidence>
<feature type="region of interest" description="Disordered" evidence="1">
    <location>
        <begin position="18"/>
        <end position="45"/>
    </location>
</feature>